<organism evidence="8 9">
    <name type="scientific">Desulfosarcina widdelii</name>
    <dbReference type="NCBI Taxonomy" id="947919"/>
    <lineage>
        <taxon>Bacteria</taxon>
        <taxon>Pseudomonadati</taxon>
        <taxon>Thermodesulfobacteriota</taxon>
        <taxon>Desulfobacteria</taxon>
        <taxon>Desulfobacterales</taxon>
        <taxon>Desulfosarcinaceae</taxon>
        <taxon>Desulfosarcina</taxon>
    </lineage>
</organism>
<feature type="active site" description="Nucleophile" evidence="5">
    <location>
        <position position="42"/>
    </location>
</feature>
<evidence type="ECO:0000256" key="1">
    <source>
        <dbReference type="ARBA" id="ARBA00000385"/>
    </source>
</evidence>
<proteinExistence type="inferred from homology"/>
<name>A0A5K7Z622_9BACT</name>
<dbReference type="InterPro" id="IPR032819">
    <property type="entry name" value="TruB_C"/>
</dbReference>
<evidence type="ECO:0000313" key="9">
    <source>
        <dbReference type="Proteomes" id="UP000427769"/>
    </source>
</evidence>
<dbReference type="KEGG" id="dwd:DSCW_38750"/>
<comment type="catalytic activity">
    <reaction evidence="1 5">
        <text>uridine(55) in tRNA = pseudouridine(55) in tRNA</text>
        <dbReference type="Rhea" id="RHEA:42532"/>
        <dbReference type="Rhea" id="RHEA-COMP:10101"/>
        <dbReference type="Rhea" id="RHEA-COMP:10102"/>
        <dbReference type="ChEBI" id="CHEBI:65314"/>
        <dbReference type="ChEBI" id="CHEBI:65315"/>
        <dbReference type="EC" id="5.4.99.25"/>
    </reaction>
</comment>
<evidence type="ECO:0000256" key="3">
    <source>
        <dbReference type="ARBA" id="ARBA00022694"/>
    </source>
</evidence>
<dbReference type="EMBL" id="AP021875">
    <property type="protein sequence ID" value="BBO76458.1"/>
    <property type="molecule type" value="Genomic_DNA"/>
</dbReference>
<feature type="domain" description="Pseudouridine synthase II N-terminal" evidence="6">
    <location>
        <begin position="27"/>
        <end position="175"/>
    </location>
</feature>
<protein>
    <recommendedName>
        <fullName evidence="5">tRNA pseudouridine synthase B</fullName>
        <ecNumber evidence="5">5.4.99.25</ecNumber>
    </recommendedName>
    <alternativeName>
        <fullName evidence="5">tRNA pseudouridine(55) synthase</fullName>
        <shortName evidence="5">Psi55 synthase</shortName>
    </alternativeName>
    <alternativeName>
        <fullName evidence="5">tRNA pseudouridylate synthase</fullName>
    </alternativeName>
    <alternativeName>
        <fullName evidence="5">tRNA-uridine isomerase</fullName>
    </alternativeName>
</protein>
<comment type="function">
    <text evidence="5">Responsible for synthesis of pseudouridine from uracil-55 in the psi GC loop of transfer RNAs.</text>
</comment>
<dbReference type="Gene3D" id="3.30.2350.10">
    <property type="entry name" value="Pseudouridine synthase"/>
    <property type="match status" value="1"/>
</dbReference>
<dbReference type="PANTHER" id="PTHR13767:SF2">
    <property type="entry name" value="PSEUDOURIDYLATE SYNTHASE TRUB1"/>
    <property type="match status" value="1"/>
</dbReference>
<dbReference type="CDD" id="cd02573">
    <property type="entry name" value="PseudoU_synth_EcTruB"/>
    <property type="match status" value="1"/>
</dbReference>
<gene>
    <name evidence="5 8" type="primary">truB</name>
    <name evidence="8" type="ORF">DSCW_38750</name>
</gene>
<keyword evidence="9" id="KW-1185">Reference proteome</keyword>
<evidence type="ECO:0000259" key="6">
    <source>
        <dbReference type="Pfam" id="PF01509"/>
    </source>
</evidence>
<keyword evidence="3 5" id="KW-0819">tRNA processing</keyword>
<dbReference type="InterPro" id="IPR002501">
    <property type="entry name" value="PsdUridine_synth_N"/>
</dbReference>
<dbReference type="GO" id="GO:0160148">
    <property type="term" value="F:tRNA pseudouridine(55) synthase activity"/>
    <property type="evidence" value="ECO:0007669"/>
    <property type="project" value="UniProtKB-EC"/>
</dbReference>
<dbReference type="EC" id="5.4.99.25" evidence="5"/>
<dbReference type="GO" id="GO:0003723">
    <property type="term" value="F:RNA binding"/>
    <property type="evidence" value="ECO:0007669"/>
    <property type="project" value="InterPro"/>
</dbReference>
<dbReference type="InterPro" id="IPR014780">
    <property type="entry name" value="tRNA_psdUridine_synth_TruB"/>
</dbReference>
<evidence type="ECO:0000256" key="4">
    <source>
        <dbReference type="ARBA" id="ARBA00023235"/>
    </source>
</evidence>
<dbReference type="Pfam" id="PF01509">
    <property type="entry name" value="TruB_N"/>
    <property type="match status" value="1"/>
</dbReference>
<dbReference type="GO" id="GO:0031119">
    <property type="term" value="P:tRNA pseudouridine synthesis"/>
    <property type="evidence" value="ECO:0007669"/>
    <property type="project" value="UniProtKB-UniRule"/>
</dbReference>
<dbReference type="RefSeq" id="WP_155305282.1">
    <property type="nucleotide sequence ID" value="NZ_AP021875.1"/>
</dbReference>
<evidence type="ECO:0000256" key="5">
    <source>
        <dbReference type="HAMAP-Rule" id="MF_01080"/>
    </source>
</evidence>
<dbReference type="GO" id="GO:1990481">
    <property type="term" value="P:mRNA pseudouridine synthesis"/>
    <property type="evidence" value="ECO:0007669"/>
    <property type="project" value="TreeGrafter"/>
</dbReference>
<evidence type="ECO:0000256" key="2">
    <source>
        <dbReference type="ARBA" id="ARBA00005642"/>
    </source>
</evidence>
<sequence length="303" mass="32638">MPSELNGIVVVDKPDGLSSARVVSRIKALFGARKTGHTGTLDPFATGVLVCCLNRATRLSRFFLKGDKTYEAVLRLGIQTDTQDPTGAVVAEQPVEGITDTTITRIAGRFIGEIAQVPPVYSALKHEGTPLYKLARRGEAIEKPARMVRIDRLDILEVNLPEVRFRVSCSSGTYIRTLCADMGDALGCGGHLKRLRRTVSCGFSIEDALNPEALAALKDRGMLEKAVIGMNDALPFIPAVVADDGLAGKVANGMKLSKEDFPSSPARSREGFFKIVDRSGRLIAVLGDSGYPDSYNYCCVFAA</sequence>
<feature type="domain" description="tRNA pseudouridylate synthase B C-terminal" evidence="7">
    <location>
        <begin position="176"/>
        <end position="229"/>
    </location>
</feature>
<dbReference type="HAMAP" id="MF_01080">
    <property type="entry name" value="TruB_bact"/>
    <property type="match status" value="1"/>
</dbReference>
<dbReference type="NCBIfam" id="TIGR00431">
    <property type="entry name" value="TruB"/>
    <property type="match status" value="1"/>
</dbReference>
<dbReference type="OrthoDB" id="9802309at2"/>
<dbReference type="AlphaFoldDB" id="A0A5K7Z622"/>
<dbReference type="InterPro" id="IPR020103">
    <property type="entry name" value="PsdUridine_synth_cat_dom_sf"/>
</dbReference>
<reference evidence="8 9" key="1">
    <citation type="submission" date="2019-11" db="EMBL/GenBank/DDBJ databases">
        <title>Comparative genomics of hydrocarbon-degrading Desulfosarcina strains.</title>
        <authorList>
            <person name="Watanabe M."/>
            <person name="Kojima H."/>
            <person name="Fukui M."/>
        </authorList>
    </citation>
    <scope>NUCLEOTIDE SEQUENCE [LARGE SCALE GENOMIC DNA]</scope>
    <source>
        <strain evidence="8 9">PP31</strain>
    </source>
</reference>
<keyword evidence="4 5" id="KW-0413">Isomerase</keyword>
<evidence type="ECO:0000259" key="7">
    <source>
        <dbReference type="Pfam" id="PF16198"/>
    </source>
</evidence>
<dbReference type="Proteomes" id="UP000427769">
    <property type="component" value="Chromosome"/>
</dbReference>
<dbReference type="Pfam" id="PF16198">
    <property type="entry name" value="TruB_C_2"/>
    <property type="match status" value="1"/>
</dbReference>
<comment type="similarity">
    <text evidence="2 5">Belongs to the pseudouridine synthase TruB family. Type 1 subfamily.</text>
</comment>
<dbReference type="SUPFAM" id="SSF55120">
    <property type="entry name" value="Pseudouridine synthase"/>
    <property type="match status" value="1"/>
</dbReference>
<accession>A0A5K7Z622</accession>
<dbReference type="PANTHER" id="PTHR13767">
    <property type="entry name" value="TRNA-PSEUDOURIDINE SYNTHASE"/>
    <property type="match status" value="1"/>
</dbReference>
<evidence type="ECO:0000313" key="8">
    <source>
        <dbReference type="EMBL" id="BBO76458.1"/>
    </source>
</evidence>